<reference evidence="7" key="2">
    <citation type="journal article" date="2021" name="PeerJ">
        <title>Extensive microbial diversity within the chicken gut microbiome revealed by metagenomics and culture.</title>
        <authorList>
            <person name="Gilroy R."/>
            <person name="Ravi A."/>
            <person name="Getino M."/>
            <person name="Pursley I."/>
            <person name="Horton D.L."/>
            <person name="Alikhan N.F."/>
            <person name="Baker D."/>
            <person name="Gharbi K."/>
            <person name="Hall N."/>
            <person name="Watson M."/>
            <person name="Adriaenssens E.M."/>
            <person name="Foster-Nyarko E."/>
            <person name="Jarju S."/>
            <person name="Secka A."/>
            <person name="Antonio M."/>
            <person name="Oren A."/>
            <person name="Chaudhuri R.R."/>
            <person name="La Ragione R."/>
            <person name="Hildebrand F."/>
            <person name="Pallen M.J."/>
        </authorList>
    </citation>
    <scope>NUCLEOTIDE SEQUENCE</scope>
    <source>
        <strain evidence="7">CHK180-2868</strain>
    </source>
</reference>
<dbReference type="Pfam" id="PF04542">
    <property type="entry name" value="Sigma70_r2"/>
    <property type="match status" value="1"/>
</dbReference>
<gene>
    <name evidence="7" type="ORF">IAB28_04895</name>
</gene>
<evidence type="ECO:0000259" key="6">
    <source>
        <dbReference type="Pfam" id="PF08281"/>
    </source>
</evidence>
<dbReference type="InterPro" id="IPR007627">
    <property type="entry name" value="RNA_pol_sigma70_r2"/>
</dbReference>
<dbReference type="Gene3D" id="1.10.10.10">
    <property type="entry name" value="Winged helix-like DNA-binding domain superfamily/Winged helix DNA-binding domain"/>
    <property type="match status" value="1"/>
</dbReference>
<dbReference type="GO" id="GO:0006352">
    <property type="term" value="P:DNA-templated transcription initiation"/>
    <property type="evidence" value="ECO:0007669"/>
    <property type="project" value="InterPro"/>
</dbReference>
<dbReference type="AlphaFoldDB" id="A0A9D1A3E1"/>
<dbReference type="EMBL" id="DVGC01000027">
    <property type="protein sequence ID" value="HIR05286.1"/>
    <property type="molecule type" value="Genomic_DNA"/>
</dbReference>
<reference evidence="7" key="1">
    <citation type="submission" date="2020-10" db="EMBL/GenBank/DDBJ databases">
        <authorList>
            <person name="Gilroy R."/>
        </authorList>
    </citation>
    <scope>NUCLEOTIDE SEQUENCE</scope>
    <source>
        <strain evidence="7">CHK180-2868</strain>
    </source>
</reference>
<accession>A0A9D1A3E1</accession>
<dbReference type="InterPro" id="IPR036388">
    <property type="entry name" value="WH-like_DNA-bd_sf"/>
</dbReference>
<protein>
    <submittedName>
        <fullName evidence="7">Sigma-70 family RNA polymerase sigma factor</fullName>
    </submittedName>
</protein>
<dbReference type="PANTHER" id="PTHR43133">
    <property type="entry name" value="RNA POLYMERASE ECF-TYPE SIGMA FACTO"/>
    <property type="match status" value="1"/>
</dbReference>
<name>A0A9D1A3E1_9FIRM</name>
<dbReference type="NCBIfam" id="TIGR02937">
    <property type="entry name" value="sigma70-ECF"/>
    <property type="match status" value="1"/>
</dbReference>
<dbReference type="PANTHER" id="PTHR43133:SF60">
    <property type="entry name" value="RNA POLYMERASE SIGMA FACTOR SIGV"/>
    <property type="match status" value="1"/>
</dbReference>
<evidence type="ECO:0000256" key="4">
    <source>
        <dbReference type="ARBA" id="ARBA00023163"/>
    </source>
</evidence>
<evidence type="ECO:0000256" key="3">
    <source>
        <dbReference type="ARBA" id="ARBA00023082"/>
    </source>
</evidence>
<dbReference type="Proteomes" id="UP000824250">
    <property type="component" value="Unassembled WGS sequence"/>
</dbReference>
<dbReference type="GO" id="GO:0016987">
    <property type="term" value="F:sigma factor activity"/>
    <property type="evidence" value="ECO:0007669"/>
    <property type="project" value="UniProtKB-KW"/>
</dbReference>
<keyword evidence="4" id="KW-0804">Transcription</keyword>
<feature type="domain" description="RNA polymerase sigma-70 region 2" evidence="5">
    <location>
        <begin position="11"/>
        <end position="75"/>
    </location>
</feature>
<dbReference type="InterPro" id="IPR014284">
    <property type="entry name" value="RNA_pol_sigma-70_dom"/>
</dbReference>
<comment type="caution">
    <text evidence="7">The sequence shown here is derived from an EMBL/GenBank/DDBJ whole genome shotgun (WGS) entry which is preliminary data.</text>
</comment>
<dbReference type="SUPFAM" id="SSF88659">
    <property type="entry name" value="Sigma3 and sigma4 domains of RNA polymerase sigma factors"/>
    <property type="match status" value="1"/>
</dbReference>
<dbReference type="SUPFAM" id="SSF88946">
    <property type="entry name" value="Sigma2 domain of RNA polymerase sigma factors"/>
    <property type="match status" value="1"/>
</dbReference>
<comment type="similarity">
    <text evidence="1">Belongs to the sigma-70 factor family. ECF subfamily.</text>
</comment>
<dbReference type="CDD" id="cd06171">
    <property type="entry name" value="Sigma70_r4"/>
    <property type="match status" value="1"/>
</dbReference>
<organism evidence="7 8">
    <name type="scientific">Candidatus Copromonas faecavium</name>
    <name type="common">nom. illeg.</name>
    <dbReference type="NCBI Taxonomy" id="2840740"/>
    <lineage>
        <taxon>Bacteria</taxon>
        <taxon>Bacillati</taxon>
        <taxon>Bacillota</taxon>
        <taxon>Clostridia</taxon>
        <taxon>Lachnospirales</taxon>
        <taxon>Lachnospiraceae</taxon>
        <taxon>Candidatus Copromonas (nom. illeg.)</taxon>
    </lineage>
</organism>
<keyword evidence="3" id="KW-0731">Sigma factor</keyword>
<evidence type="ECO:0000313" key="8">
    <source>
        <dbReference type="Proteomes" id="UP000824250"/>
    </source>
</evidence>
<feature type="domain" description="RNA polymerase sigma factor 70 region 4 type 2" evidence="6">
    <location>
        <begin position="102"/>
        <end position="152"/>
    </location>
</feature>
<proteinExistence type="inferred from homology"/>
<dbReference type="InterPro" id="IPR013249">
    <property type="entry name" value="RNA_pol_sigma70_r4_t2"/>
</dbReference>
<dbReference type="Pfam" id="PF08281">
    <property type="entry name" value="Sigma70_r4_2"/>
    <property type="match status" value="1"/>
</dbReference>
<sequence>MEEETERFLLEHYEEFYRLAYGYVKTEQDALDVVQESAYKAIRDCGKIQNPEYLKTWICRIVINTSVDLLRKKKKEFPHALDQEPELADERDEFSSCEQIDVKELLDRLEEKEKAVIMLRYFHDMKLEEIAQVLGENVNTVKARLYRTLRKLRVVLEEE</sequence>
<keyword evidence="2" id="KW-0805">Transcription regulation</keyword>
<dbReference type="InterPro" id="IPR039425">
    <property type="entry name" value="RNA_pol_sigma-70-like"/>
</dbReference>
<evidence type="ECO:0000256" key="1">
    <source>
        <dbReference type="ARBA" id="ARBA00010641"/>
    </source>
</evidence>
<evidence type="ECO:0000256" key="2">
    <source>
        <dbReference type="ARBA" id="ARBA00023015"/>
    </source>
</evidence>
<evidence type="ECO:0000259" key="5">
    <source>
        <dbReference type="Pfam" id="PF04542"/>
    </source>
</evidence>
<dbReference type="GO" id="GO:0003677">
    <property type="term" value="F:DNA binding"/>
    <property type="evidence" value="ECO:0007669"/>
    <property type="project" value="InterPro"/>
</dbReference>
<dbReference type="InterPro" id="IPR013324">
    <property type="entry name" value="RNA_pol_sigma_r3/r4-like"/>
</dbReference>
<evidence type="ECO:0000313" key="7">
    <source>
        <dbReference type="EMBL" id="HIR05286.1"/>
    </source>
</evidence>
<dbReference type="Gene3D" id="1.10.1740.10">
    <property type="match status" value="1"/>
</dbReference>
<dbReference type="InterPro" id="IPR013325">
    <property type="entry name" value="RNA_pol_sigma_r2"/>
</dbReference>